<dbReference type="InterPro" id="IPR000674">
    <property type="entry name" value="Ald_Oxase/Xan_DH_a/b"/>
</dbReference>
<dbReference type="EMBL" id="BAAAYR010000004">
    <property type="protein sequence ID" value="GAA3570937.1"/>
    <property type="molecule type" value="Genomic_DNA"/>
</dbReference>
<dbReference type="SUPFAM" id="SSF54665">
    <property type="entry name" value="CO dehydrogenase molybdoprotein N-domain-like"/>
    <property type="match status" value="1"/>
</dbReference>
<dbReference type="InterPro" id="IPR016208">
    <property type="entry name" value="Ald_Oxase/xanthine_DH-like"/>
</dbReference>
<dbReference type="Gene3D" id="3.90.1170.50">
    <property type="entry name" value="Aldehyde oxidase/xanthine dehydrogenase, a/b hammerhead"/>
    <property type="match status" value="1"/>
</dbReference>
<comment type="caution">
    <text evidence="4">The sequence shown here is derived from an EMBL/GenBank/DDBJ whole genome shotgun (WGS) entry which is preliminary data.</text>
</comment>
<dbReference type="PANTHER" id="PTHR11908:SF132">
    <property type="entry name" value="ALDEHYDE OXIDASE 1-RELATED"/>
    <property type="match status" value="1"/>
</dbReference>
<keyword evidence="2" id="KW-0560">Oxidoreductase</keyword>
<evidence type="ECO:0000256" key="2">
    <source>
        <dbReference type="ARBA" id="ARBA00023002"/>
    </source>
</evidence>
<keyword evidence="1" id="KW-0500">Molybdenum</keyword>
<proteinExistence type="predicted"/>
<protein>
    <submittedName>
        <fullName evidence="4">Molybdopterin-dependent oxidoreductase</fullName>
    </submittedName>
</protein>
<dbReference type="InterPro" id="IPR036856">
    <property type="entry name" value="Ald_Oxase/Xan_DH_a/b_sf"/>
</dbReference>
<dbReference type="RefSeq" id="WP_204913359.1">
    <property type="nucleotide sequence ID" value="NZ_BAAAYR010000004.1"/>
</dbReference>
<dbReference type="InterPro" id="IPR008274">
    <property type="entry name" value="AldOxase/xan_DH_MoCoBD1"/>
</dbReference>
<gene>
    <name evidence="4" type="ORF">GCM10022197_29230</name>
</gene>
<evidence type="ECO:0000256" key="1">
    <source>
        <dbReference type="ARBA" id="ARBA00022505"/>
    </source>
</evidence>
<dbReference type="PANTHER" id="PTHR11908">
    <property type="entry name" value="XANTHINE DEHYDROGENASE"/>
    <property type="match status" value="1"/>
</dbReference>
<feature type="domain" description="Aldehyde oxidase/xanthine dehydrogenase a/b hammerhead" evidence="3">
    <location>
        <begin position="18"/>
        <end position="128"/>
    </location>
</feature>
<reference evidence="5" key="1">
    <citation type="journal article" date="2019" name="Int. J. Syst. Evol. Microbiol.">
        <title>The Global Catalogue of Microorganisms (GCM) 10K type strain sequencing project: providing services to taxonomists for standard genome sequencing and annotation.</title>
        <authorList>
            <consortium name="The Broad Institute Genomics Platform"/>
            <consortium name="The Broad Institute Genome Sequencing Center for Infectious Disease"/>
            <person name="Wu L."/>
            <person name="Ma J."/>
        </authorList>
    </citation>
    <scope>NUCLEOTIDE SEQUENCE [LARGE SCALE GENOMIC DNA]</scope>
    <source>
        <strain evidence="5">JCM 16540</strain>
    </source>
</reference>
<evidence type="ECO:0000259" key="3">
    <source>
        <dbReference type="SMART" id="SM01008"/>
    </source>
</evidence>
<accession>A0ABP6XQG6</accession>
<dbReference type="InterPro" id="IPR046867">
    <property type="entry name" value="AldOxase/xan_DH_MoCoBD2"/>
</dbReference>
<dbReference type="Proteomes" id="UP001500767">
    <property type="component" value="Unassembled WGS sequence"/>
</dbReference>
<dbReference type="SMART" id="SM01008">
    <property type="entry name" value="Ald_Xan_dh_C"/>
    <property type="match status" value="1"/>
</dbReference>
<dbReference type="InterPro" id="IPR037165">
    <property type="entry name" value="AldOxase/xan_DH_Mopterin-bd_sf"/>
</dbReference>
<dbReference type="Gene3D" id="3.30.365.10">
    <property type="entry name" value="Aldehyde oxidase/xanthine dehydrogenase, molybdopterin binding domain"/>
    <property type="match status" value="4"/>
</dbReference>
<name>A0ABP6XQG6_9ACTN</name>
<evidence type="ECO:0000313" key="4">
    <source>
        <dbReference type="EMBL" id="GAA3570937.1"/>
    </source>
</evidence>
<dbReference type="SUPFAM" id="SSF56003">
    <property type="entry name" value="Molybdenum cofactor-binding domain"/>
    <property type="match status" value="1"/>
</dbReference>
<dbReference type="Pfam" id="PF02738">
    <property type="entry name" value="MoCoBD_1"/>
    <property type="match status" value="1"/>
</dbReference>
<keyword evidence="5" id="KW-1185">Reference proteome</keyword>
<dbReference type="Pfam" id="PF20256">
    <property type="entry name" value="MoCoBD_2"/>
    <property type="match status" value="1"/>
</dbReference>
<evidence type="ECO:0000313" key="5">
    <source>
        <dbReference type="Proteomes" id="UP001500767"/>
    </source>
</evidence>
<dbReference type="Pfam" id="PF01315">
    <property type="entry name" value="Ald_Xan_dh_C"/>
    <property type="match status" value="1"/>
</dbReference>
<organism evidence="4 5">
    <name type="scientific">Microlunatus spumicola</name>
    <dbReference type="NCBI Taxonomy" id="81499"/>
    <lineage>
        <taxon>Bacteria</taxon>
        <taxon>Bacillati</taxon>
        <taxon>Actinomycetota</taxon>
        <taxon>Actinomycetes</taxon>
        <taxon>Propionibacteriales</taxon>
        <taxon>Propionibacteriaceae</taxon>
        <taxon>Microlunatus</taxon>
    </lineage>
</organism>
<sequence length="753" mass="80143">MSQLGRALLRREDDRLLRGTATTVADLRVPGTLELALVRSEVPHAVVRGVDVTAARTVPGVVGAWAAHELGLPLVPPVGDGSKDRPWAPLATDRVRFVGQSLAAVVAEDRYAAEDGCDAVRVDLEPRAPVVDPREALAEGAPQLWDSGNLVTEREVGDPVDDVLAAAPVVVEARYRQELVLHTSMEARAILVRPDDDGGITVWVSHQGQHLLRDALAEAFDLEPRLVRVVVPDTGGAFGAKSGTWSEYLVVAAAALALRRPVRWVEDRREALLCAPRGRGQDQHVRLAADRDGRLLALDLDVVADIGGYPAQGAMVPLMSALTACGPYALDRAHVRVRTVTTTTAPTAAFRGAGRPEAAYQHERTMDALARRLGLDPAELRRRNFLPPDAFPHTTPTGAEYDSGAYRAAFDLMLDRLGYDDLRAEQAARGRSGERWLGLGLACYVERSGAAAHSPEWGAVEVVPDGTVTAWTGSTSTGQAHETVFPQVVAEALGVAHDRVRLVARDTREVREGHGTFGSRSMQVGGGALWRAAEALVRLARERLAAAEGVDVAAVAYADGILRVRNGLVSLGEVAARTGPLRAEDVFTPPQAFPFGCYGAAVEVDPSTGLVEVRRLVAVDDYGVVVNPMVVQGQTYGSIVMGLGQALYEDAGYPADGVPTRRTLLDYLIPTAAEVPELVLEETETPNPNQPFGAKGAGEAGCIGVPPAVLNAVADALGLVHGDELQLPATPDKVWALAQRTRPDPSTAATQPR</sequence>